<evidence type="ECO:0000313" key="15">
    <source>
        <dbReference type="Proteomes" id="UP000288216"/>
    </source>
</evidence>
<keyword evidence="11" id="KW-0472">Membrane</keyword>
<dbReference type="Pfam" id="PF00084">
    <property type="entry name" value="Sushi"/>
    <property type="match status" value="1"/>
</dbReference>
<evidence type="ECO:0000256" key="6">
    <source>
        <dbReference type="ARBA" id="ARBA00023004"/>
    </source>
</evidence>
<feature type="domain" description="Sushi" evidence="13">
    <location>
        <begin position="733"/>
        <end position="787"/>
    </location>
</feature>
<keyword evidence="7" id="KW-1015">Disulfide bond</keyword>
<keyword evidence="15" id="KW-1185">Reference proteome</keyword>
<dbReference type="PANTHER" id="PTHR11475:SF63">
    <property type="entry name" value="EOSINOPHIL PEROXIDASE"/>
    <property type="match status" value="1"/>
</dbReference>
<dbReference type="GO" id="GO:0005615">
    <property type="term" value="C:extracellular space"/>
    <property type="evidence" value="ECO:0007669"/>
    <property type="project" value="TreeGrafter"/>
</dbReference>
<comment type="similarity">
    <text evidence="8">Belongs to the peroxidase family. XPO subfamily.</text>
</comment>
<feature type="chain" id="PRO_5018975413" description="Sushi domain-containing protein" evidence="12">
    <location>
        <begin position="24"/>
        <end position="864"/>
    </location>
</feature>
<dbReference type="GO" id="GO:0020037">
    <property type="term" value="F:heme binding"/>
    <property type="evidence" value="ECO:0007669"/>
    <property type="project" value="InterPro"/>
</dbReference>
<evidence type="ECO:0000256" key="1">
    <source>
        <dbReference type="ARBA" id="ARBA00001970"/>
    </source>
</evidence>
<dbReference type="GO" id="GO:0006979">
    <property type="term" value="P:response to oxidative stress"/>
    <property type="evidence" value="ECO:0007669"/>
    <property type="project" value="InterPro"/>
</dbReference>
<evidence type="ECO:0000256" key="2">
    <source>
        <dbReference type="ARBA" id="ARBA00022617"/>
    </source>
</evidence>
<evidence type="ECO:0000256" key="5">
    <source>
        <dbReference type="ARBA" id="ARBA00023002"/>
    </source>
</evidence>
<name>A0A401NLY8_SCYTO</name>
<keyword evidence="5" id="KW-0560">Oxidoreductase</keyword>
<evidence type="ECO:0000313" key="14">
    <source>
        <dbReference type="EMBL" id="GCB61867.1"/>
    </source>
</evidence>
<sequence length="864" mass="96529">VLSRGIPQLLLLLSYLSSISTSADTPDEVPGCLSQQVNEFMNETLREAFDLVSCSFRSAARYKATRSKNITAEGLLCFFKRAAAETNKAVKSAELMENTIEMIRQMAYTNATDLLSAHNLKALAKATGCTAQMRPVTCSNSCLLNKYRNITGICNNRQKPWLGASNTPFARWIDAEYEDGYSIPRGWNESKEYNGFPLPPVRKVSTEILHTRNENISLDSMYAHILVEWGQWIDHDIDLAPQTASSSSFNDSSDCSLSCHNRGPCFPIKIPDDDPRAGKGKMCMPFFRSAPTCGISTETLQPRQQMNSITSFVDASMVYGSTGSLARKLRNLTNDLGYLAINQEYSDDGLAYLPFMSKKLQNPCALTRNQSLTANTSDIPCFLAGDSRTNEHLGLQILHIIFLREHNRIASELHQLNPHWSGETLYQEARKIIGAYQQIINCKEYIPKVLGPDATMQHMPPYKGYNETIDPRISNVFATAVFRFGHVTIQPIVYRLDENYRENPAYPSLFLHQSFFSPWRIIEEGGADPLIRGIILNPAKLQTQTQMMPDELTEKLFQPKASVALDLASLNLQRGRDHGLPSYNAWRQFCGLQEARNISELMQIFNNTDLVAKLMSVYKTPENIDVWIGAIAEPFLPGARVGELLACVLGKQFQVVRDGDRFWWENKGVFTDQQKETLGKATLSRIICDNTRIQRIPVDVFSHNEYPNDFVDCTSSAIPSLNLSAWKENITVIPCGEVPKVERAYFFFCNTSIHFECHAGFKLVGTSSLTCDPLTGAWSSAAPTCQDNLSKDPKIIIIIVVVVCGSIFCIILAVVGFQRYRNRHQDGSNKAIKCGLCIKCFSSKNDTMGGDSTAQTTNVHSPSS</sequence>
<dbReference type="InterPro" id="IPR037120">
    <property type="entry name" value="Haem_peroxidase_sf_animal"/>
</dbReference>
<evidence type="ECO:0000256" key="11">
    <source>
        <dbReference type="SAM" id="Phobius"/>
    </source>
</evidence>
<dbReference type="SUPFAM" id="SSF48113">
    <property type="entry name" value="Heme-dependent peroxidases"/>
    <property type="match status" value="1"/>
</dbReference>
<dbReference type="SMART" id="SM00032">
    <property type="entry name" value="CCP"/>
    <property type="match status" value="1"/>
</dbReference>
<dbReference type="OMA" id="CPQHLEC"/>
<dbReference type="CDD" id="cd00033">
    <property type="entry name" value="CCP"/>
    <property type="match status" value="1"/>
</dbReference>
<evidence type="ECO:0000256" key="3">
    <source>
        <dbReference type="ARBA" id="ARBA00022723"/>
    </source>
</evidence>
<feature type="transmembrane region" description="Helical" evidence="11">
    <location>
        <begin position="795"/>
        <end position="817"/>
    </location>
</feature>
<dbReference type="AlphaFoldDB" id="A0A401NLY8"/>
<dbReference type="PROSITE" id="PS50923">
    <property type="entry name" value="SUSHI"/>
    <property type="match status" value="1"/>
</dbReference>
<feature type="binding site" description="axial binding residue" evidence="9">
    <location>
        <position position="486"/>
    </location>
    <ligand>
        <name>heme b</name>
        <dbReference type="ChEBI" id="CHEBI:60344"/>
    </ligand>
    <ligandPart>
        <name>Fe</name>
        <dbReference type="ChEBI" id="CHEBI:18248"/>
    </ligandPart>
</feature>
<dbReference type="PROSITE" id="PS50292">
    <property type="entry name" value="PEROXIDASE_3"/>
    <property type="match status" value="1"/>
</dbReference>
<reference evidence="14 15" key="1">
    <citation type="journal article" date="2018" name="Nat. Ecol. Evol.">
        <title>Shark genomes provide insights into elasmobranch evolution and the origin of vertebrates.</title>
        <authorList>
            <person name="Hara Y"/>
            <person name="Yamaguchi K"/>
            <person name="Onimaru K"/>
            <person name="Kadota M"/>
            <person name="Koyanagi M"/>
            <person name="Keeley SD"/>
            <person name="Tatsumi K"/>
            <person name="Tanaka K"/>
            <person name="Motone F"/>
            <person name="Kageyama Y"/>
            <person name="Nozu R"/>
            <person name="Adachi N"/>
            <person name="Nishimura O"/>
            <person name="Nakagawa R"/>
            <person name="Tanegashima C"/>
            <person name="Kiyatake I"/>
            <person name="Matsumoto R"/>
            <person name="Murakumo K"/>
            <person name="Nishida K"/>
            <person name="Terakita A"/>
            <person name="Kuratani S"/>
            <person name="Sato K"/>
            <person name="Hyodo S Kuraku.S."/>
        </authorList>
    </citation>
    <scope>NUCLEOTIDE SEQUENCE [LARGE SCALE GENOMIC DNA]</scope>
</reference>
<dbReference type="Gene3D" id="1.10.640.10">
    <property type="entry name" value="Haem peroxidase domain superfamily, animal type"/>
    <property type="match status" value="1"/>
</dbReference>
<feature type="non-terminal residue" evidence="14">
    <location>
        <position position="1"/>
    </location>
</feature>
<dbReference type="GO" id="GO:0004601">
    <property type="term" value="F:peroxidase activity"/>
    <property type="evidence" value="ECO:0007669"/>
    <property type="project" value="InterPro"/>
</dbReference>
<dbReference type="EMBL" id="BFAA01003840">
    <property type="protein sequence ID" value="GCB61867.1"/>
    <property type="molecule type" value="Genomic_DNA"/>
</dbReference>
<proteinExistence type="inferred from homology"/>
<evidence type="ECO:0000256" key="12">
    <source>
        <dbReference type="SAM" id="SignalP"/>
    </source>
</evidence>
<evidence type="ECO:0000259" key="13">
    <source>
        <dbReference type="PROSITE" id="PS50923"/>
    </source>
</evidence>
<protein>
    <recommendedName>
        <fullName evidence="13">Sushi domain-containing protein</fullName>
    </recommendedName>
</protein>
<keyword evidence="11" id="KW-1133">Transmembrane helix</keyword>
<keyword evidence="11" id="KW-0812">Transmembrane</keyword>
<dbReference type="OrthoDB" id="823504at2759"/>
<dbReference type="InterPro" id="IPR019791">
    <property type="entry name" value="Haem_peroxidase_animal"/>
</dbReference>
<dbReference type="GO" id="GO:0046872">
    <property type="term" value="F:metal ion binding"/>
    <property type="evidence" value="ECO:0007669"/>
    <property type="project" value="UniProtKB-KW"/>
</dbReference>
<evidence type="ECO:0000256" key="10">
    <source>
        <dbReference type="PROSITE-ProRule" id="PRU00302"/>
    </source>
</evidence>
<dbReference type="Pfam" id="PF03098">
    <property type="entry name" value="An_peroxidase"/>
    <property type="match status" value="1"/>
</dbReference>
<comment type="caution">
    <text evidence="10">Lacks conserved residue(s) required for the propagation of feature annotation.</text>
</comment>
<dbReference type="FunFam" id="1.10.640.10:FF:000001">
    <property type="entry name" value="Peroxidasin homolog"/>
    <property type="match status" value="1"/>
</dbReference>
<keyword evidence="4 12" id="KW-0732">Signal</keyword>
<dbReference type="STRING" id="75743.A0A401NLY8"/>
<dbReference type="InterPro" id="IPR035976">
    <property type="entry name" value="Sushi/SCR/CCP_sf"/>
</dbReference>
<evidence type="ECO:0000256" key="4">
    <source>
        <dbReference type="ARBA" id="ARBA00022729"/>
    </source>
</evidence>
<dbReference type="PRINTS" id="PR00457">
    <property type="entry name" value="ANPEROXIDASE"/>
</dbReference>
<comment type="cofactor">
    <cofactor evidence="1">
        <name>heme b</name>
        <dbReference type="ChEBI" id="CHEBI:60344"/>
    </cofactor>
</comment>
<gene>
    <name evidence="14" type="ORF">scyTo_0009414</name>
</gene>
<keyword evidence="10" id="KW-0768">Sushi</keyword>
<evidence type="ECO:0000256" key="8">
    <source>
        <dbReference type="ARBA" id="ARBA00061342"/>
    </source>
</evidence>
<dbReference type="SUPFAM" id="SSF57535">
    <property type="entry name" value="Complement control module/SCR domain"/>
    <property type="match status" value="1"/>
</dbReference>
<feature type="signal peptide" evidence="12">
    <location>
        <begin position="1"/>
        <end position="23"/>
    </location>
</feature>
<comment type="caution">
    <text evidence="14">The sequence shown here is derived from an EMBL/GenBank/DDBJ whole genome shotgun (WGS) entry which is preliminary data.</text>
</comment>
<evidence type="ECO:0000256" key="7">
    <source>
        <dbReference type="ARBA" id="ARBA00023157"/>
    </source>
</evidence>
<dbReference type="Proteomes" id="UP000288216">
    <property type="component" value="Unassembled WGS sequence"/>
</dbReference>
<keyword evidence="3 9" id="KW-0479">Metal-binding</keyword>
<organism evidence="14 15">
    <name type="scientific">Scyliorhinus torazame</name>
    <name type="common">Cloudy catshark</name>
    <name type="synonym">Catulus torazame</name>
    <dbReference type="NCBI Taxonomy" id="75743"/>
    <lineage>
        <taxon>Eukaryota</taxon>
        <taxon>Metazoa</taxon>
        <taxon>Chordata</taxon>
        <taxon>Craniata</taxon>
        <taxon>Vertebrata</taxon>
        <taxon>Chondrichthyes</taxon>
        <taxon>Elasmobranchii</taxon>
        <taxon>Galeomorphii</taxon>
        <taxon>Galeoidea</taxon>
        <taxon>Carcharhiniformes</taxon>
        <taxon>Scyliorhinidae</taxon>
        <taxon>Scyliorhinus</taxon>
    </lineage>
</organism>
<keyword evidence="6 9" id="KW-0408">Iron</keyword>
<dbReference type="Gene3D" id="2.10.70.10">
    <property type="entry name" value="Complement Module, domain 1"/>
    <property type="match status" value="1"/>
</dbReference>
<dbReference type="InterPro" id="IPR000436">
    <property type="entry name" value="Sushi_SCR_CCP_dom"/>
</dbReference>
<accession>A0A401NLY8</accession>
<dbReference type="InterPro" id="IPR010255">
    <property type="entry name" value="Haem_peroxidase_sf"/>
</dbReference>
<dbReference type="PANTHER" id="PTHR11475">
    <property type="entry name" value="OXIDASE/PEROXIDASE"/>
    <property type="match status" value="1"/>
</dbReference>
<keyword evidence="2 9" id="KW-0349">Heme</keyword>
<evidence type="ECO:0000256" key="9">
    <source>
        <dbReference type="PIRSR" id="PIRSR619791-2"/>
    </source>
</evidence>